<feature type="region of interest" description="Disordered" evidence="4">
    <location>
        <begin position="1"/>
        <end position="41"/>
    </location>
</feature>
<dbReference type="PANTHER" id="PTHR43477">
    <property type="entry name" value="DIHYDROANTICAPSIN 7-DEHYDROGENASE"/>
    <property type="match status" value="1"/>
</dbReference>
<dbReference type="Pfam" id="PF23441">
    <property type="entry name" value="SDR"/>
    <property type="match status" value="2"/>
</dbReference>
<accession>E9DWJ2</accession>
<gene>
    <name evidence="5" type="ORF">MAC_01990</name>
</gene>
<keyword evidence="6" id="KW-1185">Reference proteome</keyword>
<dbReference type="InterPro" id="IPR051122">
    <property type="entry name" value="SDR_DHRS6-like"/>
</dbReference>
<dbReference type="InterPro" id="IPR002347">
    <property type="entry name" value="SDR_fam"/>
</dbReference>
<dbReference type="EMBL" id="GL698478">
    <property type="protein sequence ID" value="EFY92042.1"/>
    <property type="molecule type" value="Genomic_DNA"/>
</dbReference>
<dbReference type="InterPro" id="IPR057571">
    <property type="entry name" value="SDR_PhqE-like"/>
</dbReference>
<evidence type="ECO:0000256" key="2">
    <source>
        <dbReference type="ARBA" id="ARBA00022857"/>
    </source>
</evidence>
<dbReference type="SUPFAM" id="SSF51735">
    <property type="entry name" value="NAD(P)-binding Rossmann-fold domains"/>
    <property type="match status" value="1"/>
</dbReference>
<dbReference type="GO" id="GO:0016491">
    <property type="term" value="F:oxidoreductase activity"/>
    <property type="evidence" value="ECO:0007669"/>
    <property type="project" value="UniProtKB-KW"/>
</dbReference>
<dbReference type="AlphaFoldDB" id="E9DWJ2"/>
<dbReference type="PRINTS" id="PR00081">
    <property type="entry name" value="GDHRDH"/>
</dbReference>
<dbReference type="OrthoDB" id="294295at2759"/>
<evidence type="ECO:0000313" key="5">
    <source>
        <dbReference type="EMBL" id="EFY92042.1"/>
    </source>
</evidence>
<dbReference type="OMA" id="AYLYCMK"/>
<organism evidence="6">
    <name type="scientific">Metarhizium acridum (strain CQMa 102)</name>
    <dbReference type="NCBI Taxonomy" id="655827"/>
    <lineage>
        <taxon>Eukaryota</taxon>
        <taxon>Fungi</taxon>
        <taxon>Dikarya</taxon>
        <taxon>Ascomycota</taxon>
        <taxon>Pezizomycotina</taxon>
        <taxon>Sordariomycetes</taxon>
        <taxon>Hypocreomycetidae</taxon>
        <taxon>Hypocreales</taxon>
        <taxon>Clavicipitaceae</taxon>
        <taxon>Metarhizium</taxon>
    </lineage>
</organism>
<dbReference type="Gene3D" id="3.40.50.720">
    <property type="entry name" value="NAD(P)-binding Rossmann-like Domain"/>
    <property type="match status" value="2"/>
</dbReference>
<protein>
    <submittedName>
        <fullName evidence="5">Short chain dehydrogenase</fullName>
    </submittedName>
</protein>
<dbReference type="InterPro" id="IPR036291">
    <property type="entry name" value="NAD(P)-bd_dom_sf"/>
</dbReference>
<proteinExistence type="inferred from homology"/>
<reference evidence="5 6" key="1">
    <citation type="journal article" date="2011" name="PLoS Genet.">
        <title>Genome sequencing and comparative transcriptomics of the model entomopathogenic fungi Metarhizium anisopliae and M. acridum.</title>
        <authorList>
            <person name="Gao Q."/>
            <person name="Jin K."/>
            <person name="Ying S.H."/>
            <person name="Zhang Y."/>
            <person name="Xiao G."/>
            <person name="Shang Y."/>
            <person name="Duan Z."/>
            <person name="Hu X."/>
            <person name="Xie X.Q."/>
            <person name="Zhou G."/>
            <person name="Peng G."/>
            <person name="Luo Z."/>
            <person name="Huang W."/>
            <person name="Wang B."/>
            <person name="Fang W."/>
            <person name="Wang S."/>
            <person name="Zhong Y."/>
            <person name="Ma L.J."/>
            <person name="St Leger R.J."/>
            <person name="Zhao G.P."/>
            <person name="Pei Y."/>
            <person name="Feng M.G."/>
            <person name="Xia Y."/>
            <person name="Wang C."/>
        </authorList>
    </citation>
    <scope>NUCLEOTIDE SEQUENCE [LARGE SCALE GENOMIC DNA]</scope>
    <source>
        <strain evidence="5 6">CQMa 102</strain>
    </source>
</reference>
<sequence length="327" mass="34015">MQHQSGKVNGGAVGDASGPLAAFGGTPPPTSPPGAESTESSRNTLACKQFGYISASLFSSNPNSSIEYLPTEILKHPLSLNISIDPRQWHSRPPSSTPHKLQGRRVLVLGGSSGIGFCIAEAAVEHGAFVNVSSSNQSKLDYAVSRLQSHATAVGVSPGDTLGQNINDLLEFATKNGKLGHVAFTAGDLSSYPSWTTYINQSVQSSLTLTSGTASRRPTAAFSIVAGTGAGLEGLARGFAVALKPVRVNAMQPGAVHTELFSSITAENLPAIAESFKRENITGTVGTPEEVAEAYIYCMKDSFATGGVVESNGGLLIGSFKDEFKLN</sequence>
<dbReference type="CDD" id="cd05233">
    <property type="entry name" value="SDR_c"/>
    <property type="match status" value="1"/>
</dbReference>
<evidence type="ECO:0000313" key="6">
    <source>
        <dbReference type="Proteomes" id="UP000002499"/>
    </source>
</evidence>
<name>E9DWJ2_METAQ</name>
<evidence type="ECO:0000256" key="4">
    <source>
        <dbReference type="SAM" id="MobiDB-lite"/>
    </source>
</evidence>
<comment type="similarity">
    <text evidence="1">Belongs to the short-chain dehydrogenases/reductases (SDR) family.</text>
</comment>
<dbReference type="PANTHER" id="PTHR43477:SF1">
    <property type="entry name" value="DIHYDROANTICAPSIN 7-DEHYDROGENASE"/>
    <property type="match status" value="1"/>
</dbReference>
<keyword evidence="2" id="KW-0521">NADP</keyword>
<evidence type="ECO:0000256" key="1">
    <source>
        <dbReference type="ARBA" id="ARBA00006484"/>
    </source>
</evidence>
<dbReference type="Proteomes" id="UP000002499">
    <property type="component" value="Unassembled WGS sequence"/>
</dbReference>
<keyword evidence="3" id="KW-0560">Oxidoreductase</keyword>
<dbReference type="HOGENOM" id="CLU_850157_0_0_1"/>
<dbReference type="InParanoid" id="E9DWJ2"/>
<dbReference type="eggNOG" id="KOG0725">
    <property type="taxonomic scope" value="Eukaryota"/>
</dbReference>
<evidence type="ECO:0000256" key="3">
    <source>
        <dbReference type="ARBA" id="ARBA00023002"/>
    </source>
</evidence>